<name>A0A914DQ12_9BILA</name>
<proteinExistence type="predicted"/>
<accession>A0A914DQ12</accession>
<reference evidence="2" key="1">
    <citation type="submission" date="2022-11" db="UniProtKB">
        <authorList>
            <consortium name="WormBaseParasite"/>
        </authorList>
    </citation>
    <scope>IDENTIFICATION</scope>
</reference>
<organism evidence="1 2">
    <name type="scientific">Acrobeloides nanus</name>
    <dbReference type="NCBI Taxonomy" id="290746"/>
    <lineage>
        <taxon>Eukaryota</taxon>
        <taxon>Metazoa</taxon>
        <taxon>Ecdysozoa</taxon>
        <taxon>Nematoda</taxon>
        <taxon>Chromadorea</taxon>
        <taxon>Rhabditida</taxon>
        <taxon>Tylenchina</taxon>
        <taxon>Cephalobomorpha</taxon>
        <taxon>Cephaloboidea</taxon>
        <taxon>Cephalobidae</taxon>
        <taxon>Acrobeloides</taxon>
    </lineage>
</organism>
<protein>
    <submittedName>
        <fullName evidence="2">Uncharacterized protein</fullName>
    </submittedName>
</protein>
<evidence type="ECO:0000313" key="2">
    <source>
        <dbReference type="WBParaSite" id="ACRNAN_scaffold3263.g21887.t1"/>
    </source>
</evidence>
<dbReference type="Proteomes" id="UP000887540">
    <property type="component" value="Unplaced"/>
</dbReference>
<dbReference type="AlphaFoldDB" id="A0A914DQ12"/>
<keyword evidence="1" id="KW-1185">Reference proteome</keyword>
<sequence>ICKKKCKKRLLSVLSRL</sequence>
<dbReference type="WBParaSite" id="ACRNAN_scaffold3263.g21887.t1">
    <property type="protein sequence ID" value="ACRNAN_scaffold3263.g21887.t1"/>
    <property type="gene ID" value="ACRNAN_scaffold3263.g21887"/>
</dbReference>
<evidence type="ECO:0000313" key="1">
    <source>
        <dbReference type="Proteomes" id="UP000887540"/>
    </source>
</evidence>